<keyword evidence="1" id="KW-0812">Transmembrane</keyword>
<feature type="transmembrane region" description="Helical" evidence="1">
    <location>
        <begin position="31"/>
        <end position="49"/>
    </location>
</feature>
<evidence type="ECO:0000313" key="2">
    <source>
        <dbReference type="EMBL" id="NML94503.1"/>
    </source>
</evidence>
<accession>A0A7Y0BQC9</accession>
<keyword evidence="3" id="KW-1185">Reference proteome</keyword>
<dbReference type="RefSeq" id="WP_169493782.1">
    <property type="nucleotide sequence ID" value="NZ_JABBGM010000005.1"/>
</dbReference>
<evidence type="ECO:0000313" key="3">
    <source>
        <dbReference type="Proteomes" id="UP000583556"/>
    </source>
</evidence>
<feature type="transmembrane region" description="Helical" evidence="1">
    <location>
        <begin position="127"/>
        <end position="146"/>
    </location>
</feature>
<feature type="transmembrane region" description="Helical" evidence="1">
    <location>
        <begin position="271"/>
        <end position="297"/>
    </location>
</feature>
<gene>
    <name evidence="2" type="ORF">HHL27_12590</name>
</gene>
<reference evidence="2 3" key="1">
    <citation type="submission" date="2020-04" db="EMBL/GenBank/DDBJ databases">
        <title>Novosphingobium sp. TW-4 isolated from soil.</title>
        <authorList>
            <person name="Dahal R.H."/>
            <person name="Chaudhary D.K."/>
        </authorList>
    </citation>
    <scope>NUCLEOTIDE SEQUENCE [LARGE SCALE GENOMIC DNA]</scope>
    <source>
        <strain evidence="2 3">TW-4</strain>
    </source>
</reference>
<keyword evidence="1" id="KW-0472">Membrane</keyword>
<sequence>MASIAPRRRTGASRERTSTHEGFLAHRDFRWLKISAALAVLLIALYIWVPLPAGHFGSSWLGYTLGTIGALLILWLTMLGVRKRAITPGRWSLKAWTSAHVYLGMLLIVVGTLHSGFAFGWNVHTLAWALMMLVIVSGMFGIWVYASLPRALSENRYDAEGAITEKQMVEAIRSLDRQIHDAAQPLDAESATLVNRSLEEDPFAGTFWNRLTGRYPRDATRGAAAELRQRRAFLPRRADDPLDKVDALLTRKEAMLSRMRRHLKLKTWLQAWLYVHVPVTFALIAALSAHVIAVFFYW</sequence>
<organism evidence="2 3">
    <name type="scientific">Novosphingobium olei</name>
    <dbReference type="NCBI Taxonomy" id="2728851"/>
    <lineage>
        <taxon>Bacteria</taxon>
        <taxon>Pseudomonadati</taxon>
        <taxon>Pseudomonadota</taxon>
        <taxon>Alphaproteobacteria</taxon>
        <taxon>Sphingomonadales</taxon>
        <taxon>Sphingomonadaceae</taxon>
        <taxon>Novosphingobium</taxon>
    </lineage>
</organism>
<dbReference type="AlphaFoldDB" id="A0A7Y0BQC9"/>
<protein>
    <recommendedName>
        <fullName evidence="4">Ferric reductase like protein</fullName>
    </recommendedName>
</protein>
<proteinExistence type="predicted"/>
<keyword evidence="1" id="KW-1133">Transmembrane helix</keyword>
<dbReference type="EMBL" id="JABBGM010000005">
    <property type="protein sequence ID" value="NML94503.1"/>
    <property type="molecule type" value="Genomic_DNA"/>
</dbReference>
<feature type="transmembrane region" description="Helical" evidence="1">
    <location>
        <begin position="101"/>
        <end position="121"/>
    </location>
</feature>
<name>A0A7Y0BQC9_9SPHN</name>
<feature type="transmembrane region" description="Helical" evidence="1">
    <location>
        <begin position="61"/>
        <end position="81"/>
    </location>
</feature>
<evidence type="ECO:0008006" key="4">
    <source>
        <dbReference type="Google" id="ProtNLM"/>
    </source>
</evidence>
<comment type="caution">
    <text evidence="2">The sequence shown here is derived from an EMBL/GenBank/DDBJ whole genome shotgun (WGS) entry which is preliminary data.</text>
</comment>
<evidence type="ECO:0000256" key="1">
    <source>
        <dbReference type="SAM" id="Phobius"/>
    </source>
</evidence>
<dbReference type="Proteomes" id="UP000583556">
    <property type="component" value="Unassembled WGS sequence"/>
</dbReference>